<name>A0A8J2W1J0_9CRUS</name>
<keyword evidence="3" id="KW-1003">Cell membrane</keyword>
<dbReference type="PANTHER" id="PTHR42643:SF24">
    <property type="entry name" value="IONOTROPIC RECEPTOR 60A"/>
    <property type="match status" value="1"/>
</dbReference>
<dbReference type="FunFam" id="1.10.287.70:FF:000211">
    <property type="entry name" value="Uncharacterized protein"/>
    <property type="match status" value="1"/>
</dbReference>
<dbReference type="GO" id="GO:0050906">
    <property type="term" value="P:detection of stimulus involved in sensory perception"/>
    <property type="evidence" value="ECO:0007669"/>
    <property type="project" value="UniProtKB-ARBA"/>
</dbReference>
<reference evidence="11" key="1">
    <citation type="submission" date="2021-11" db="EMBL/GenBank/DDBJ databases">
        <authorList>
            <person name="Schell T."/>
        </authorList>
    </citation>
    <scope>NUCLEOTIDE SEQUENCE</scope>
    <source>
        <strain evidence="11">M5</strain>
    </source>
</reference>
<keyword evidence="12" id="KW-1185">Reference proteome</keyword>
<dbReference type="Gene3D" id="3.40.190.10">
    <property type="entry name" value="Periplasmic binding protein-like II"/>
    <property type="match status" value="1"/>
</dbReference>
<feature type="transmembrane region" description="Helical" evidence="9">
    <location>
        <begin position="445"/>
        <end position="466"/>
    </location>
</feature>
<organism evidence="11 12">
    <name type="scientific">Daphnia galeata</name>
    <dbReference type="NCBI Taxonomy" id="27404"/>
    <lineage>
        <taxon>Eukaryota</taxon>
        <taxon>Metazoa</taxon>
        <taxon>Ecdysozoa</taxon>
        <taxon>Arthropoda</taxon>
        <taxon>Crustacea</taxon>
        <taxon>Branchiopoda</taxon>
        <taxon>Diplostraca</taxon>
        <taxon>Cladocera</taxon>
        <taxon>Anomopoda</taxon>
        <taxon>Daphniidae</taxon>
        <taxon>Daphnia</taxon>
    </lineage>
</organism>
<keyword evidence="5 9" id="KW-1133">Transmembrane helix</keyword>
<evidence type="ECO:0000256" key="7">
    <source>
        <dbReference type="ARBA" id="ARBA00023170"/>
    </source>
</evidence>
<comment type="caution">
    <text evidence="11">The sequence shown here is derived from an EMBL/GenBank/DDBJ whole genome shotgun (WGS) entry which is preliminary data.</text>
</comment>
<dbReference type="Gene3D" id="1.10.287.70">
    <property type="match status" value="1"/>
</dbReference>
<comment type="similarity">
    <text evidence="2">Belongs to the glutamate-gated ion channel (TC 1.A.10.1) family.</text>
</comment>
<dbReference type="OrthoDB" id="6351862at2759"/>
<protein>
    <recommendedName>
        <fullName evidence="10">Ionotropic glutamate receptor C-terminal domain-containing protein</fullName>
    </recommendedName>
</protein>
<dbReference type="PANTHER" id="PTHR42643">
    <property type="entry name" value="IONOTROPIC RECEPTOR 20A-RELATED"/>
    <property type="match status" value="1"/>
</dbReference>
<evidence type="ECO:0000256" key="3">
    <source>
        <dbReference type="ARBA" id="ARBA00022475"/>
    </source>
</evidence>
<dbReference type="InterPro" id="IPR052192">
    <property type="entry name" value="Insect_Ionotropic_Sensory_Rcpt"/>
</dbReference>
<dbReference type="GO" id="GO:0005886">
    <property type="term" value="C:plasma membrane"/>
    <property type="evidence" value="ECO:0007669"/>
    <property type="project" value="UniProtKB-SubCell"/>
</dbReference>
<evidence type="ECO:0000256" key="1">
    <source>
        <dbReference type="ARBA" id="ARBA00004651"/>
    </source>
</evidence>
<evidence type="ECO:0000313" key="12">
    <source>
        <dbReference type="Proteomes" id="UP000789390"/>
    </source>
</evidence>
<evidence type="ECO:0000256" key="8">
    <source>
        <dbReference type="ARBA" id="ARBA00023180"/>
    </source>
</evidence>
<evidence type="ECO:0000259" key="10">
    <source>
        <dbReference type="Pfam" id="PF00060"/>
    </source>
</evidence>
<dbReference type="InterPro" id="IPR001320">
    <property type="entry name" value="Iontro_rcpt_C"/>
</dbReference>
<dbReference type="EMBL" id="CAKKLH010000054">
    <property type="protein sequence ID" value="CAH0101189.1"/>
    <property type="molecule type" value="Genomic_DNA"/>
</dbReference>
<dbReference type="GO" id="GO:0015276">
    <property type="term" value="F:ligand-gated monoatomic ion channel activity"/>
    <property type="evidence" value="ECO:0007669"/>
    <property type="project" value="InterPro"/>
</dbReference>
<feature type="transmembrane region" description="Helical" evidence="9">
    <location>
        <begin position="167"/>
        <end position="189"/>
    </location>
</feature>
<evidence type="ECO:0000313" key="11">
    <source>
        <dbReference type="EMBL" id="CAH0101189.1"/>
    </source>
</evidence>
<dbReference type="AlphaFoldDB" id="A0A8J2W1J0"/>
<dbReference type="Proteomes" id="UP000789390">
    <property type="component" value="Unassembled WGS sequence"/>
</dbReference>
<evidence type="ECO:0000256" key="6">
    <source>
        <dbReference type="ARBA" id="ARBA00023136"/>
    </source>
</evidence>
<sequence>MFLARPTHFTTITIIVGLLLITNVNFTTEANLSGLHFNLIVFHSPPFDVLIPGPNGTFTYTGSSVNIYKWLKERLNFTYSMVLLNETLIKKMGTHDAAFNLLQNDNTLTVVSQNCDGIINAFYLTMDRAERFDYTASAWSEGFSFAMPRPGEESRLFAFVGPFQPRVWISIFISLIFVVGTMTFLTWFYNRRWNIVDSESNNQSSLVPLIPKSNYTLLGSHMIYLINTITNQGGREAYSRTSFRVLTGIWVLCATVLINSYTGIVTSSLTTPKLKPSINTLEELAASKEIKIVIRSDISTGVQILQAKSGIYKVLGDQVRSEPDRIFSDPFKLQAKLETGHFAYPFLNSFSIAFVGSQYKKDKKCRFKVSKILPLSHGHYSLLFKKGSLYTKTFSKGILEIWEAGLVRFWVKNLPTIPKADECLTENKRKVSRLVPIQLSDLTSAFLILGIGIGLATLVFLLETIYSKLQRYKRRTKK</sequence>
<proteinExistence type="inferred from homology"/>
<evidence type="ECO:0000256" key="9">
    <source>
        <dbReference type="SAM" id="Phobius"/>
    </source>
</evidence>
<gene>
    <name evidence="11" type="ORF">DGAL_LOCUS3517</name>
</gene>
<accession>A0A8J2W1J0</accession>
<dbReference type="SUPFAM" id="SSF53850">
    <property type="entry name" value="Periplasmic binding protein-like II"/>
    <property type="match status" value="1"/>
</dbReference>
<dbReference type="Pfam" id="PF00060">
    <property type="entry name" value="Lig_chan"/>
    <property type="match status" value="1"/>
</dbReference>
<evidence type="ECO:0000256" key="2">
    <source>
        <dbReference type="ARBA" id="ARBA00008685"/>
    </source>
</evidence>
<feature type="transmembrane region" description="Helical" evidence="9">
    <location>
        <begin position="245"/>
        <end position="264"/>
    </location>
</feature>
<keyword evidence="4 9" id="KW-0812">Transmembrane</keyword>
<comment type="subcellular location">
    <subcellularLocation>
        <location evidence="1">Cell membrane</location>
        <topology evidence="1">Multi-pass membrane protein</topology>
    </subcellularLocation>
</comment>
<keyword evidence="6 9" id="KW-0472">Membrane</keyword>
<evidence type="ECO:0000256" key="4">
    <source>
        <dbReference type="ARBA" id="ARBA00022692"/>
    </source>
</evidence>
<feature type="domain" description="Ionotropic glutamate receptor C-terminal" evidence="10">
    <location>
        <begin position="166"/>
        <end position="453"/>
    </location>
</feature>
<evidence type="ECO:0000256" key="5">
    <source>
        <dbReference type="ARBA" id="ARBA00022989"/>
    </source>
</evidence>
<keyword evidence="7" id="KW-0675">Receptor</keyword>
<keyword evidence="8" id="KW-0325">Glycoprotein</keyword>